<dbReference type="EMBL" id="AP015039">
    <property type="protein sequence ID" value="BAT89855.1"/>
    <property type="molecule type" value="Genomic_DNA"/>
</dbReference>
<evidence type="ECO:0000313" key="1">
    <source>
        <dbReference type="EMBL" id="BAT89855.1"/>
    </source>
</evidence>
<evidence type="ECO:0000313" key="2">
    <source>
        <dbReference type="Proteomes" id="UP000291084"/>
    </source>
</evidence>
<name>A0A0S3SAG5_PHAAN</name>
<accession>A0A0S3SAG5</accession>
<protein>
    <submittedName>
        <fullName evidence="1">Uncharacterized protein</fullName>
    </submittedName>
</protein>
<reference evidence="1 2" key="1">
    <citation type="journal article" date="2015" name="Sci. Rep.">
        <title>The power of single molecule real-time sequencing technology in the de novo assembly of a eukaryotic genome.</title>
        <authorList>
            <person name="Sakai H."/>
            <person name="Naito K."/>
            <person name="Ogiso-Tanaka E."/>
            <person name="Takahashi Y."/>
            <person name="Iseki K."/>
            <person name="Muto C."/>
            <person name="Satou K."/>
            <person name="Teruya K."/>
            <person name="Shiroma A."/>
            <person name="Shimoji M."/>
            <person name="Hirano T."/>
            <person name="Itoh T."/>
            <person name="Kaga A."/>
            <person name="Tomooka N."/>
        </authorList>
    </citation>
    <scope>NUCLEOTIDE SEQUENCE [LARGE SCALE GENOMIC DNA]</scope>
    <source>
        <strain evidence="2">cv. Shumari</strain>
    </source>
</reference>
<keyword evidence="2" id="KW-1185">Reference proteome</keyword>
<sequence length="74" mass="8388">MMSEESLSIVVIHYASRDFNTRAIKVVMQGFSLGRGDKLTLLVILRQAYSPTRLPFIAPAKLRECHILCYFPSS</sequence>
<organism evidence="1 2">
    <name type="scientific">Vigna angularis var. angularis</name>
    <dbReference type="NCBI Taxonomy" id="157739"/>
    <lineage>
        <taxon>Eukaryota</taxon>
        <taxon>Viridiplantae</taxon>
        <taxon>Streptophyta</taxon>
        <taxon>Embryophyta</taxon>
        <taxon>Tracheophyta</taxon>
        <taxon>Spermatophyta</taxon>
        <taxon>Magnoliopsida</taxon>
        <taxon>eudicotyledons</taxon>
        <taxon>Gunneridae</taxon>
        <taxon>Pentapetalae</taxon>
        <taxon>rosids</taxon>
        <taxon>fabids</taxon>
        <taxon>Fabales</taxon>
        <taxon>Fabaceae</taxon>
        <taxon>Papilionoideae</taxon>
        <taxon>50 kb inversion clade</taxon>
        <taxon>NPAAA clade</taxon>
        <taxon>indigoferoid/millettioid clade</taxon>
        <taxon>Phaseoleae</taxon>
        <taxon>Vigna</taxon>
    </lineage>
</organism>
<gene>
    <name evidence="1" type="primary">Vigan.06G096300</name>
    <name evidence="1" type="ORF">VIGAN_06096300</name>
</gene>
<dbReference type="AlphaFoldDB" id="A0A0S3SAG5"/>
<dbReference type="Proteomes" id="UP000291084">
    <property type="component" value="Chromosome 6"/>
</dbReference>
<proteinExistence type="predicted"/>